<dbReference type="SUPFAM" id="SSF81901">
    <property type="entry name" value="HCP-like"/>
    <property type="match status" value="1"/>
</dbReference>
<name>E1JS16_SOLFR</name>
<gene>
    <name evidence="3" type="ORF">DesfrDRAFT_0415</name>
</gene>
<evidence type="ECO:0000256" key="2">
    <source>
        <dbReference type="SAM" id="SignalP"/>
    </source>
</evidence>
<dbReference type="EMBL" id="AECZ01000002">
    <property type="protein sequence ID" value="EFL52785.1"/>
    <property type="molecule type" value="Genomic_DNA"/>
</dbReference>
<protein>
    <submittedName>
        <fullName evidence="3">Sel1 domain protein repeat-containing protein</fullName>
    </submittedName>
</protein>
<dbReference type="STRING" id="596151.DesfrDRAFT_0415"/>
<comment type="caution">
    <text evidence="3">The sequence shown here is derived from an EMBL/GenBank/DDBJ whole genome shotgun (WGS) entry which is preliminary data.</text>
</comment>
<sequence precursor="true">MPQPSFSADCAPRRLLAALCAALGCVLLAAATAFAAACPGAGETADAKALVAAATALLSAAPRDVPGAAACLEAAYGAGDPGAAVVRGQLALEGADGTPDPTLAVAWFFRAARAGSPQGYLAVGQALLAGRGVPADPYWAYWHLGRALRLPGLSPGEAKAARDAAATAARELTPAQRATLDANLDGRAAP</sequence>
<accession>E1JS16</accession>
<organism evidence="3 4">
    <name type="scientific">Solidesulfovibrio fructosivorans JJ]</name>
    <dbReference type="NCBI Taxonomy" id="596151"/>
    <lineage>
        <taxon>Bacteria</taxon>
        <taxon>Pseudomonadati</taxon>
        <taxon>Thermodesulfobacteriota</taxon>
        <taxon>Desulfovibrionia</taxon>
        <taxon>Desulfovibrionales</taxon>
        <taxon>Desulfovibrionaceae</taxon>
        <taxon>Solidesulfovibrio</taxon>
    </lineage>
</organism>
<dbReference type="OrthoDB" id="5461265at2"/>
<keyword evidence="2" id="KW-0732">Signal</keyword>
<dbReference type="InterPro" id="IPR006597">
    <property type="entry name" value="Sel1-like"/>
</dbReference>
<dbReference type="SMART" id="SM00671">
    <property type="entry name" value="SEL1"/>
    <property type="match status" value="2"/>
</dbReference>
<dbReference type="RefSeq" id="WP_005990628.1">
    <property type="nucleotide sequence ID" value="NZ_AECZ01000002.1"/>
</dbReference>
<dbReference type="Gene3D" id="1.25.40.10">
    <property type="entry name" value="Tetratricopeptide repeat domain"/>
    <property type="match status" value="1"/>
</dbReference>
<dbReference type="AlphaFoldDB" id="E1JS16"/>
<keyword evidence="4" id="KW-1185">Reference proteome</keyword>
<feature type="signal peptide" evidence="2">
    <location>
        <begin position="1"/>
        <end position="35"/>
    </location>
</feature>
<evidence type="ECO:0000256" key="1">
    <source>
        <dbReference type="SAM" id="MobiDB-lite"/>
    </source>
</evidence>
<feature type="chain" id="PRO_5003148104" evidence="2">
    <location>
        <begin position="36"/>
        <end position="190"/>
    </location>
</feature>
<evidence type="ECO:0000313" key="3">
    <source>
        <dbReference type="EMBL" id="EFL52785.1"/>
    </source>
</evidence>
<dbReference type="eggNOG" id="ENOG5032DS5">
    <property type="taxonomic scope" value="Bacteria"/>
</dbReference>
<dbReference type="InterPro" id="IPR011990">
    <property type="entry name" value="TPR-like_helical_dom_sf"/>
</dbReference>
<reference evidence="3 4" key="1">
    <citation type="submission" date="2010-08" db="EMBL/GenBank/DDBJ databases">
        <title>The draft genome of Desulfovibrio fructosovorans JJ.</title>
        <authorList>
            <consortium name="US DOE Joint Genome Institute (JGI-PGF)"/>
            <person name="Lucas S."/>
            <person name="Copeland A."/>
            <person name="Lapidus A."/>
            <person name="Cheng J.-F."/>
            <person name="Bruce D."/>
            <person name="Goodwin L."/>
            <person name="Pitluck S."/>
            <person name="Land M.L."/>
            <person name="Hauser L."/>
            <person name="Chang Y.-J."/>
            <person name="Jeffries C."/>
            <person name="Wall J.D."/>
            <person name="Stahl D.A."/>
            <person name="Arkin A.P."/>
            <person name="Dehal P."/>
            <person name="Stolyar S.M."/>
            <person name="Hazen T.C."/>
            <person name="Woyke T.J."/>
        </authorList>
    </citation>
    <scope>NUCLEOTIDE SEQUENCE [LARGE SCALE GENOMIC DNA]</scope>
    <source>
        <strain evidence="3 4">JJ</strain>
    </source>
</reference>
<feature type="region of interest" description="Disordered" evidence="1">
    <location>
        <begin position="161"/>
        <end position="190"/>
    </location>
</feature>
<evidence type="ECO:0000313" key="4">
    <source>
        <dbReference type="Proteomes" id="UP000006250"/>
    </source>
</evidence>
<proteinExistence type="predicted"/>
<dbReference type="Proteomes" id="UP000006250">
    <property type="component" value="Unassembled WGS sequence"/>
</dbReference>